<accession>A0A9W6DHL3</accession>
<evidence type="ECO:0000313" key="3">
    <source>
        <dbReference type="EMBL" id="GKX30979.1"/>
    </source>
</evidence>
<dbReference type="EMBL" id="BRLB01000013">
    <property type="protein sequence ID" value="GKX30979.1"/>
    <property type="molecule type" value="Genomic_DNA"/>
</dbReference>
<proteinExistence type="predicted"/>
<feature type="transmembrane region" description="Helical" evidence="1">
    <location>
        <begin position="5"/>
        <end position="23"/>
    </location>
</feature>
<reference evidence="3" key="1">
    <citation type="submission" date="2022-06" db="EMBL/GenBank/DDBJ databases">
        <title>Vallitalea longa sp. nov., an anaerobic bacterium isolated from marine sediment.</title>
        <authorList>
            <person name="Hirano S."/>
            <person name="Terahara T."/>
            <person name="Mori K."/>
            <person name="Hamada M."/>
            <person name="Matsumoto R."/>
            <person name="Kobayashi T."/>
        </authorList>
    </citation>
    <scope>NUCLEOTIDE SEQUENCE</scope>
    <source>
        <strain evidence="3">SH18-1</strain>
    </source>
</reference>
<dbReference type="InterPro" id="IPR025328">
    <property type="entry name" value="DUF4234"/>
</dbReference>
<protein>
    <recommendedName>
        <fullName evidence="2">DUF4234 domain-containing protein</fullName>
    </recommendedName>
</protein>
<dbReference type="Pfam" id="PF14018">
    <property type="entry name" value="DUF4234"/>
    <property type="match status" value="1"/>
</dbReference>
<keyword evidence="4" id="KW-1185">Reference proteome</keyword>
<name>A0A9W6DHL3_9FIRM</name>
<sequence length="106" mass="12254">MKRNILLTIILSFITFGIYLVYWMYKVNNESNKLANGDYQTESIIVILFTIITFGIYGLYWGYKQGKNYCLITGSEFPPVIFMIFVPTSGFLIPTILLQVAINDKY</sequence>
<feature type="domain" description="DUF4234" evidence="2">
    <location>
        <begin position="3"/>
        <end position="68"/>
    </location>
</feature>
<feature type="transmembrane region" description="Helical" evidence="1">
    <location>
        <begin position="43"/>
        <end position="60"/>
    </location>
</feature>
<dbReference type="Proteomes" id="UP001144256">
    <property type="component" value="Unassembled WGS sequence"/>
</dbReference>
<feature type="transmembrane region" description="Helical" evidence="1">
    <location>
        <begin position="80"/>
        <end position="102"/>
    </location>
</feature>
<dbReference type="RefSeq" id="WP_281817580.1">
    <property type="nucleotide sequence ID" value="NZ_BRLB01000013.1"/>
</dbReference>
<comment type="caution">
    <text evidence="3">The sequence shown here is derived from an EMBL/GenBank/DDBJ whole genome shotgun (WGS) entry which is preliminary data.</text>
</comment>
<organism evidence="3 4">
    <name type="scientific">Vallitalea longa</name>
    <dbReference type="NCBI Taxonomy" id="2936439"/>
    <lineage>
        <taxon>Bacteria</taxon>
        <taxon>Bacillati</taxon>
        <taxon>Bacillota</taxon>
        <taxon>Clostridia</taxon>
        <taxon>Lachnospirales</taxon>
        <taxon>Vallitaleaceae</taxon>
        <taxon>Vallitalea</taxon>
    </lineage>
</organism>
<keyword evidence="1" id="KW-0812">Transmembrane</keyword>
<keyword evidence="1" id="KW-0472">Membrane</keyword>
<dbReference type="AlphaFoldDB" id="A0A9W6DHL3"/>
<evidence type="ECO:0000313" key="4">
    <source>
        <dbReference type="Proteomes" id="UP001144256"/>
    </source>
</evidence>
<evidence type="ECO:0000256" key="1">
    <source>
        <dbReference type="SAM" id="Phobius"/>
    </source>
</evidence>
<gene>
    <name evidence="3" type="ORF">SH1V18_34590</name>
</gene>
<evidence type="ECO:0000259" key="2">
    <source>
        <dbReference type="Pfam" id="PF14018"/>
    </source>
</evidence>
<keyword evidence="1" id="KW-1133">Transmembrane helix</keyword>